<feature type="compositionally biased region" description="Low complexity" evidence="1">
    <location>
        <begin position="292"/>
        <end position="321"/>
    </location>
</feature>
<comment type="caution">
    <text evidence="3">The sequence shown here is derived from an EMBL/GenBank/DDBJ whole genome shotgun (WGS) entry which is preliminary data.</text>
</comment>
<gene>
    <name evidence="3" type="ORF">RFULGI_LOCUS7294</name>
</gene>
<evidence type="ECO:0000256" key="1">
    <source>
        <dbReference type="SAM" id="MobiDB-lite"/>
    </source>
</evidence>
<sequence>MSNWIAKSIEEGHIQFITYDNFSDVKAIARGAFGEVAKAFWNSAEKFVALKTLYADPGSASKDSFEDLINEFQLIRHVDFHDNVVRFFGLSQDIEEMRDKLDTIRLEPKWYETFTQQQPFQQPTQQQPFQQPIQQMPMQPHVNQYPSNPNVIGIINFNNYYSQIIIRALVKIALSTPDSNKLQFVGPTPYGPGNTPIQNVNNRPNQGIIQGGGYQVPNQGSGYPTYNQGGGYPYRNPVNPPVQRPGGFSVQNLGGRPIQNPSGYQNYNQGSGYPNLNQGGGYPNPGQGGYPNPGQGVPYPRPQQSNYSSNQQPIQTPTQQPMDSMHPHMPPQTYNPPRPDQPPQPYNPPRPDQPPQPYNPPRPDQPPQTYPPPRPSQPPQPYSHPRPVQPPQPYNPPRPDQPPQPYNPPRPDQSKTGYDSQSTQQTIQQQASNKYSSRRPCTEILAKHADEHHSTYSGPESCNAGYHVGYGDVVGLQFHLDNDSIPVNSDNYEFALRQESLVLIACAHCSGRKLISMLNCLKDYKADFSKLSDKTKKSALHRLFDNPALRKDMSEKSGGVRKYVEYVKDAIKILTDYKDDNIQKNCDINAKDHEGKTILVYYMTDQFSAIKPEEKKEIVSLLLDRGADPNLGCTIKSIFYTFEAPTALFMAIHYDWPIDILAQIYKKGCDASKKDGKQRNVLSLAAAERKPDYMNWLLENCADLSKSESLKMALKHSGGVFSKESIILRFFSEGKRKLVNQQELHDKKVSSTNSK</sequence>
<dbReference type="Gene3D" id="1.25.40.20">
    <property type="entry name" value="Ankyrin repeat-containing domain"/>
    <property type="match status" value="1"/>
</dbReference>
<feature type="compositionally biased region" description="Pro residues" evidence="1">
    <location>
        <begin position="328"/>
        <end position="411"/>
    </location>
</feature>
<name>A0A9N9CYF2_9GLOM</name>
<feature type="compositionally biased region" description="Polar residues" evidence="1">
    <location>
        <begin position="217"/>
        <end position="227"/>
    </location>
</feature>
<dbReference type="SMART" id="SM00248">
    <property type="entry name" value="ANK"/>
    <property type="match status" value="3"/>
</dbReference>
<dbReference type="GO" id="GO:0004672">
    <property type="term" value="F:protein kinase activity"/>
    <property type="evidence" value="ECO:0007669"/>
    <property type="project" value="InterPro"/>
</dbReference>
<dbReference type="OrthoDB" id="2442332at2759"/>
<dbReference type="Pfam" id="PF07714">
    <property type="entry name" value="PK_Tyr_Ser-Thr"/>
    <property type="match status" value="1"/>
</dbReference>
<dbReference type="Gene3D" id="3.30.200.20">
    <property type="entry name" value="Phosphorylase Kinase, domain 1"/>
    <property type="match status" value="1"/>
</dbReference>
<dbReference type="InterPro" id="IPR001245">
    <property type="entry name" value="Ser-Thr/Tyr_kinase_cat_dom"/>
</dbReference>
<reference evidence="3" key="1">
    <citation type="submission" date="2021-06" db="EMBL/GenBank/DDBJ databases">
        <authorList>
            <person name="Kallberg Y."/>
            <person name="Tangrot J."/>
            <person name="Rosling A."/>
        </authorList>
    </citation>
    <scope>NUCLEOTIDE SEQUENCE</scope>
    <source>
        <strain evidence="3">IN212</strain>
    </source>
</reference>
<feature type="region of interest" description="Disordered" evidence="1">
    <location>
        <begin position="217"/>
        <end position="438"/>
    </location>
</feature>
<feature type="compositionally biased region" description="Gly residues" evidence="1">
    <location>
        <begin position="278"/>
        <end position="291"/>
    </location>
</feature>
<evidence type="ECO:0000259" key="2">
    <source>
        <dbReference type="Pfam" id="PF07714"/>
    </source>
</evidence>
<dbReference type="AlphaFoldDB" id="A0A9N9CYF2"/>
<accession>A0A9N9CYF2</accession>
<keyword evidence="4" id="KW-1185">Reference proteome</keyword>
<dbReference type="SUPFAM" id="SSF56112">
    <property type="entry name" value="Protein kinase-like (PK-like)"/>
    <property type="match status" value="1"/>
</dbReference>
<evidence type="ECO:0000313" key="3">
    <source>
        <dbReference type="EMBL" id="CAG8619148.1"/>
    </source>
</evidence>
<evidence type="ECO:0000313" key="4">
    <source>
        <dbReference type="Proteomes" id="UP000789396"/>
    </source>
</evidence>
<dbReference type="InterPro" id="IPR036770">
    <property type="entry name" value="Ankyrin_rpt-contain_sf"/>
</dbReference>
<feature type="compositionally biased region" description="Polar residues" evidence="1">
    <location>
        <begin position="259"/>
        <end position="271"/>
    </location>
</feature>
<feature type="compositionally biased region" description="Low complexity" evidence="1">
    <location>
        <begin position="420"/>
        <end position="430"/>
    </location>
</feature>
<feature type="domain" description="Serine-threonine/tyrosine-protein kinase catalytic" evidence="2">
    <location>
        <begin position="26"/>
        <end position="92"/>
    </location>
</feature>
<dbReference type="EMBL" id="CAJVPZ010010357">
    <property type="protein sequence ID" value="CAG8619148.1"/>
    <property type="molecule type" value="Genomic_DNA"/>
</dbReference>
<organism evidence="3 4">
    <name type="scientific">Racocetra fulgida</name>
    <dbReference type="NCBI Taxonomy" id="60492"/>
    <lineage>
        <taxon>Eukaryota</taxon>
        <taxon>Fungi</taxon>
        <taxon>Fungi incertae sedis</taxon>
        <taxon>Mucoromycota</taxon>
        <taxon>Glomeromycotina</taxon>
        <taxon>Glomeromycetes</taxon>
        <taxon>Diversisporales</taxon>
        <taxon>Gigasporaceae</taxon>
        <taxon>Racocetra</taxon>
    </lineage>
</organism>
<dbReference type="SUPFAM" id="SSF48403">
    <property type="entry name" value="Ankyrin repeat"/>
    <property type="match status" value="1"/>
</dbReference>
<protein>
    <submittedName>
        <fullName evidence="3">12504_t:CDS:1</fullName>
    </submittedName>
</protein>
<proteinExistence type="predicted"/>
<dbReference type="InterPro" id="IPR011009">
    <property type="entry name" value="Kinase-like_dom_sf"/>
</dbReference>
<dbReference type="InterPro" id="IPR002110">
    <property type="entry name" value="Ankyrin_rpt"/>
</dbReference>
<dbReference type="Proteomes" id="UP000789396">
    <property type="component" value="Unassembled WGS sequence"/>
</dbReference>